<dbReference type="EMBL" id="CP034235">
    <property type="protein sequence ID" value="QGQ95063.1"/>
    <property type="molecule type" value="Genomic_DNA"/>
</dbReference>
<dbReference type="PROSITE" id="PS51257">
    <property type="entry name" value="PROKAR_LIPOPROTEIN"/>
    <property type="match status" value="1"/>
</dbReference>
<accession>A0A6B8RHQ1</accession>
<organism evidence="1 2">
    <name type="scientific">Paenibacillus psychroresistens</name>
    <dbReference type="NCBI Taxonomy" id="1778678"/>
    <lineage>
        <taxon>Bacteria</taxon>
        <taxon>Bacillati</taxon>
        <taxon>Bacillota</taxon>
        <taxon>Bacilli</taxon>
        <taxon>Bacillales</taxon>
        <taxon>Paenibacillaceae</taxon>
        <taxon>Paenibacillus</taxon>
    </lineage>
</organism>
<reference evidence="2" key="1">
    <citation type="submission" date="2018-11" db="EMBL/GenBank/DDBJ databases">
        <title>Complete genome sequence of Paenibacillus sp. ML311-T8.</title>
        <authorList>
            <person name="Nam Y.-D."/>
            <person name="Kang J."/>
            <person name="Chung W.-H."/>
            <person name="Park Y.S."/>
        </authorList>
    </citation>
    <scope>NUCLEOTIDE SEQUENCE [LARGE SCALE GENOMIC DNA]</scope>
    <source>
        <strain evidence="2">ML311-T8</strain>
    </source>
</reference>
<gene>
    <name evidence="1" type="ORF">EHS13_09295</name>
</gene>
<evidence type="ECO:0000313" key="1">
    <source>
        <dbReference type="EMBL" id="QGQ95063.1"/>
    </source>
</evidence>
<proteinExistence type="predicted"/>
<dbReference type="RefSeq" id="WP_155700078.1">
    <property type="nucleotide sequence ID" value="NZ_CP034235.1"/>
</dbReference>
<protein>
    <submittedName>
        <fullName evidence="1">Uncharacterized protein</fullName>
    </submittedName>
</protein>
<evidence type="ECO:0000313" key="2">
    <source>
        <dbReference type="Proteomes" id="UP000426246"/>
    </source>
</evidence>
<dbReference type="KEGG" id="ppsc:EHS13_09295"/>
<dbReference type="OrthoDB" id="2567404at2"/>
<dbReference type="Proteomes" id="UP000426246">
    <property type="component" value="Chromosome"/>
</dbReference>
<keyword evidence="2" id="KW-1185">Reference proteome</keyword>
<dbReference type="AlphaFoldDB" id="A0A6B8RHQ1"/>
<sequence>MIFHKDALKLLIVLFTIALILSSCSRNVISEKNPVIQQQVKIDWTDFLKINATSYTGSQEKALTDPSKLGEEIGKVTFHVADVVNDPHYIPKDGDAALLAVGSVVRAIADYPNHEIVAVQNKNSIGGYKIYVEDSKQKELRLSFEEAVQSNKVTEIAIYPMNNKQKLIVKLDNGQEQSLISMLQRAAKEQIHPDKAAVVEPIYYQFVMNSGSAIGYVDTFYKADNYYYWYHPEANQLQSAFANFFPE</sequence>
<name>A0A6B8RHQ1_9BACL</name>